<evidence type="ECO:0000256" key="4">
    <source>
        <dbReference type="ARBA" id="ARBA00022827"/>
    </source>
</evidence>
<dbReference type="PANTHER" id="PTHR43429:SF1">
    <property type="entry name" value="NAD(P)H SULFUR OXIDOREDUCTASE (COA-DEPENDENT)"/>
    <property type="match status" value="1"/>
</dbReference>
<proteinExistence type="inferred from homology"/>
<reference evidence="8 9" key="1">
    <citation type="journal article" date="2019" name="J. Ind. Microbiol. Biotechnol.">
        <title>The complete genomic sequence of Streptomyces spectabilis NRRL-2792 and identification of secondary metabolite biosynthetic gene clusters.</title>
        <authorList>
            <person name="Sinha A."/>
            <person name="Phillips-Salemka S."/>
            <person name="Niraula T.A."/>
            <person name="Short K.A."/>
            <person name="Niraula N.P."/>
        </authorList>
    </citation>
    <scope>NUCLEOTIDE SEQUENCE [LARGE SCALE GENOMIC DNA]</scope>
    <source>
        <strain evidence="8 9">NRRL 2792</strain>
    </source>
</reference>
<dbReference type="Proteomes" id="UP000316806">
    <property type="component" value="Chromosome"/>
</dbReference>
<keyword evidence="3" id="KW-0285">Flavoprotein</keyword>
<sequence>MKVVIVGGVAGGMSAATRLRRLTEDAEIVVLERGAHVSYANCGLPYYLGGVIEERDALLLRTPEALRARFGLDVRVRSEAVAIDLARRTVRVRDLVGGGAYEEAYDRLVLSPGARPFVPDLPGIERARTLRDVADVDLVTADLDAGARTAVVVGAGFIGVEAAENLRERGLAVTLVELADQVLPPLDAEMAAPLTAELRAHGVRVELGARLAAVGPDRVTLADGRTLAADLVVLAIGVRPETALAGAAGLAVGPRGGIAVDAYQRTSDPHVYAVGDAAEKRDALTGEPALVPLANLANRHGRLVADVIAGRPVRAREATGTAVVKVFGRTAAATGWNEKRLRAAGRPHQAVHLHPGSHAGYYPGASPIALKVLYDPHDLRILGAQAVGTEGVEKRVDVIATAMAGGLTAPDLADLELAYAPPYGSAKDPVNMAGMIAENLATGTGRAVQWHELDAALADGAALIDVRTAAEHARGAIPGALNIPVDQLRDRLDEIPAGQPLVVHCQVGLRGHTAARLLTQLTGRPTANLDGGYATWAAARTTCPDAADAAPAAPLAA</sequence>
<dbReference type="EMBL" id="CP040916">
    <property type="protein sequence ID" value="QDQ09488.1"/>
    <property type="molecule type" value="Genomic_DNA"/>
</dbReference>
<accession>A0A516R1E8</accession>
<dbReference type="InterPro" id="IPR036188">
    <property type="entry name" value="FAD/NAD-bd_sf"/>
</dbReference>
<name>A0A516R1E8_STRST</name>
<dbReference type="PRINTS" id="PR00368">
    <property type="entry name" value="FADPNR"/>
</dbReference>
<keyword evidence="6" id="KW-0676">Redox-active center</keyword>
<dbReference type="RefSeq" id="WP_144001066.1">
    <property type="nucleotide sequence ID" value="NZ_CP040916.1"/>
</dbReference>
<dbReference type="InterPro" id="IPR036873">
    <property type="entry name" value="Rhodanese-like_dom_sf"/>
</dbReference>
<dbReference type="Pfam" id="PF07992">
    <property type="entry name" value="Pyr_redox_2"/>
    <property type="match status" value="1"/>
</dbReference>
<dbReference type="InterPro" id="IPR004099">
    <property type="entry name" value="Pyr_nucl-diS_OxRdtase_dimer"/>
</dbReference>
<dbReference type="SUPFAM" id="SSF51905">
    <property type="entry name" value="FAD/NAD(P)-binding domain"/>
    <property type="match status" value="1"/>
</dbReference>
<dbReference type="InterPro" id="IPR050260">
    <property type="entry name" value="FAD-bd_OxRdtase"/>
</dbReference>
<comment type="cofactor">
    <cofactor evidence="1">
        <name>FAD</name>
        <dbReference type="ChEBI" id="CHEBI:57692"/>
    </cofactor>
</comment>
<evidence type="ECO:0000259" key="7">
    <source>
        <dbReference type="PROSITE" id="PS50206"/>
    </source>
</evidence>
<evidence type="ECO:0000256" key="3">
    <source>
        <dbReference type="ARBA" id="ARBA00022630"/>
    </source>
</evidence>
<gene>
    <name evidence="8" type="ORF">FH965_02035</name>
</gene>
<dbReference type="Pfam" id="PF00581">
    <property type="entry name" value="Rhodanese"/>
    <property type="match status" value="1"/>
</dbReference>
<dbReference type="Pfam" id="PF02852">
    <property type="entry name" value="Pyr_redox_dim"/>
    <property type="match status" value="1"/>
</dbReference>
<dbReference type="GO" id="GO:0016491">
    <property type="term" value="F:oxidoreductase activity"/>
    <property type="evidence" value="ECO:0007669"/>
    <property type="project" value="UniProtKB-KW"/>
</dbReference>
<dbReference type="Gene3D" id="3.50.50.60">
    <property type="entry name" value="FAD/NAD(P)-binding domain"/>
    <property type="match status" value="2"/>
</dbReference>
<dbReference type="PANTHER" id="PTHR43429">
    <property type="entry name" value="PYRIDINE NUCLEOTIDE-DISULFIDE OXIDOREDUCTASE DOMAIN-CONTAINING"/>
    <property type="match status" value="1"/>
</dbReference>
<dbReference type="SUPFAM" id="SSF55424">
    <property type="entry name" value="FAD/NAD-linked reductases, dimerisation (C-terminal) domain"/>
    <property type="match status" value="1"/>
</dbReference>
<dbReference type="PROSITE" id="PS50206">
    <property type="entry name" value="RHODANESE_3"/>
    <property type="match status" value="1"/>
</dbReference>
<dbReference type="InterPro" id="IPR001763">
    <property type="entry name" value="Rhodanese-like_dom"/>
</dbReference>
<keyword evidence="5" id="KW-0560">Oxidoreductase</keyword>
<dbReference type="SUPFAM" id="SSF52821">
    <property type="entry name" value="Rhodanese/Cell cycle control phosphatase"/>
    <property type="match status" value="1"/>
</dbReference>
<dbReference type="SMART" id="SM00450">
    <property type="entry name" value="RHOD"/>
    <property type="match status" value="1"/>
</dbReference>
<dbReference type="InterPro" id="IPR016156">
    <property type="entry name" value="FAD/NAD-linked_Rdtase_dimer_sf"/>
</dbReference>
<feature type="domain" description="Rhodanese" evidence="7">
    <location>
        <begin position="457"/>
        <end position="544"/>
    </location>
</feature>
<evidence type="ECO:0000256" key="1">
    <source>
        <dbReference type="ARBA" id="ARBA00001974"/>
    </source>
</evidence>
<evidence type="ECO:0000256" key="2">
    <source>
        <dbReference type="ARBA" id="ARBA00009130"/>
    </source>
</evidence>
<protein>
    <submittedName>
        <fullName evidence="8">CoA-disulfide reductase</fullName>
    </submittedName>
</protein>
<organism evidence="8 9">
    <name type="scientific">Streptomyces spectabilis</name>
    <dbReference type="NCBI Taxonomy" id="68270"/>
    <lineage>
        <taxon>Bacteria</taxon>
        <taxon>Bacillati</taxon>
        <taxon>Actinomycetota</taxon>
        <taxon>Actinomycetes</taxon>
        <taxon>Kitasatosporales</taxon>
        <taxon>Streptomycetaceae</taxon>
        <taxon>Streptomyces</taxon>
    </lineage>
</organism>
<dbReference type="InterPro" id="IPR023753">
    <property type="entry name" value="FAD/NAD-binding_dom"/>
</dbReference>
<dbReference type="PRINTS" id="PR00411">
    <property type="entry name" value="PNDRDTASEI"/>
</dbReference>
<evidence type="ECO:0000313" key="9">
    <source>
        <dbReference type="Proteomes" id="UP000316806"/>
    </source>
</evidence>
<evidence type="ECO:0000256" key="5">
    <source>
        <dbReference type="ARBA" id="ARBA00023002"/>
    </source>
</evidence>
<keyword evidence="4" id="KW-0274">FAD</keyword>
<evidence type="ECO:0000313" key="8">
    <source>
        <dbReference type="EMBL" id="QDQ09488.1"/>
    </source>
</evidence>
<dbReference type="AlphaFoldDB" id="A0A516R1E8"/>
<dbReference type="Gene3D" id="3.40.250.10">
    <property type="entry name" value="Rhodanese-like domain"/>
    <property type="match status" value="1"/>
</dbReference>
<comment type="similarity">
    <text evidence="2">Belongs to the class-III pyridine nucleotide-disulfide oxidoreductase family.</text>
</comment>
<evidence type="ECO:0000256" key="6">
    <source>
        <dbReference type="ARBA" id="ARBA00023284"/>
    </source>
</evidence>